<comment type="caution">
    <text evidence="3">The sequence shown here is derived from an EMBL/GenBank/DDBJ whole genome shotgun (WGS) entry which is preliminary data.</text>
</comment>
<dbReference type="EC" id="2.4.-.-" evidence="2"/>
<dbReference type="PANTHER" id="PTHR45947:SF3">
    <property type="entry name" value="SULFOQUINOVOSYL TRANSFERASE SQD2"/>
    <property type="match status" value="1"/>
</dbReference>
<dbReference type="EMBL" id="QSJD01000051">
    <property type="protein sequence ID" value="RHD42393.1"/>
    <property type="molecule type" value="Genomic_DNA"/>
</dbReference>
<dbReference type="Pfam" id="PF00534">
    <property type="entry name" value="Glycos_transf_1"/>
    <property type="match status" value="1"/>
</dbReference>
<sequence length="389" mass="44006">MMKLYFATEARFVRRNNNYYSLGGFSTELWERYLEHFDKLVVIARVTTDDSIHVDDSMNASCNGVSFIELPYYIGFGGYISNRKSIKSILSEKLKSDGCFICRLPGQIGGTVISVLEKKKIPYSCEVVGNPWDVFVKGSVSHPLRPVIRRISTYNLKRQVKNAKACLYVTQRTLQQMYPVGKGSFSVGVSDVIVRDEVIAKESRILCKKERYSIISVGSLAQMYKAPDIVLLAMEILKKRGINIHLTWLGDGIFKQDMVNLANKLGVDADFKGNVSSDIVYKNLSESDIFLLVSRTEGLPRAVVEAMAHGLPCIGSRVGGIPELLEPSVLVEKENPEALADLIQRLVTDYDFTNEQAKRNLNEALLYKEDRLKELRNQYFEYIKAQRDE</sequence>
<proteinExistence type="predicted"/>
<evidence type="ECO:0000259" key="1">
    <source>
        <dbReference type="Pfam" id="PF00534"/>
    </source>
</evidence>
<dbReference type="InterPro" id="IPR050194">
    <property type="entry name" value="Glycosyltransferase_grp1"/>
</dbReference>
<reference evidence="2" key="2">
    <citation type="submission" date="2023-07" db="EMBL/GenBank/DDBJ databases">
        <title>Whole Genome Sequencing of Colonoscopy isolates.</title>
        <authorList>
            <person name="Surve S.V."/>
            <person name="Valls R.A."/>
            <person name="Barrak K.E."/>
            <person name="Gardner T.B."/>
            <person name="O'Toole G.A."/>
        </authorList>
    </citation>
    <scope>NUCLEOTIDE SEQUENCE</scope>
    <source>
        <strain evidence="2">GP0119</strain>
    </source>
</reference>
<dbReference type="Gene3D" id="3.40.50.2000">
    <property type="entry name" value="Glycogen Phosphorylase B"/>
    <property type="match status" value="2"/>
</dbReference>
<dbReference type="PANTHER" id="PTHR45947">
    <property type="entry name" value="SULFOQUINOVOSYL TRANSFERASE SQD2"/>
    <property type="match status" value="1"/>
</dbReference>
<organism evidence="3 4">
    <name type="scientific">Bacteroides caccae</name>
    <dbReference type="NCBI Taxonomy" id="47678"/>
    <lineage>
        <taxon>Bacteria</taxon>
        <taxon>Pseudomonadati</taxon>
        <taxon>Bacteroidota</taxon>
        <taxon>Bacteroidia</taxon>
        <taxon>Bacteroidales</taxon>
        <taxon>Bacteroidaceae</taxon>
        <taxon>Bacteroides</taxon>
    </lineage>
</organism>
<dbReference type="CDD" id="cd03801">
    <property type="entry name" value="GT4_PimA-like"/>
    <property type="match status" value="1"/>
</dbReference>
<gene>
    <name evidence="3" type="ORF">DW794_20425</name>
    <name evidence="2" type="ORF">Q4469_12720</name>
</gene>
<dbReference type="Proteomes" id="UP000284689">
    <property type="component" value="Unassembled WGS sequence"/>
</dbReference>
<accession>A0A414F7H0</accession>
<keyword evidence="3" id="KW-0808">Transferase</keyword>
<feature type="domain" description="Glycosyl transferase family 1" evidence="1">
    <location>
        <begin position="208"/>
        <end position="357"/>
    </location>
</feature>
<dbReference type="RefSeq" id="WP_122265162.1">
    <property type="nucleotide sequence ID" value="NZ_CAXYLJ010000041.1"/>
</dbReference>
<dbReference type="SUPFAM" id="SSF53756">
    <property type="entry name" value="UDP-Glycosyltransferase/glycogen phosphorylase"/>
    <property type="match status" value="1"/>
</dbReference>
<dbReference type="EMBL" id="JAUONL010000009">
    <property type="protein sequence ID" value="MDO6358539.1"/>
    <property type="molecule type" value="Genomic_DNA"/>
</dbReference>
<evidence type="ECO:0000313" key="4">
    <source>
        <dbReference type="Proteomes" id="UP000284689"/>
    </source>
</evidence>
<evidence type="ECO:0000313" key="2">
    <source>
        <dbReference type="EMBL" id="MDO6358539.1"/>
    </source>
</evidence>
<dbReference type="InterPro" id="IPR001296">
    <property type="entry name" value="Glyco_trans_1"/>
</dbReference>
<dbReference type="GO" id="GO:0016757">
    <property type="term" value="F:glycosyltransferase activity"/>
    <property type="evidence" value="ECO:0007669"/>
    <property type="project" value="UniProtKB-KW"/>
</dbReference>
<reference evidence="3 4" key="1">
    <citation type="submission" date="2018-08" db="EMBL/GenBank/DDBJ databases">
        <title>A genome reference for cultivated species of the human gut microbiota.</title>
        <authorList>
            <person name="Zou Y."/>
            <person name="Xue W."/>
            <person name="Luo G."/>
        </authorList>
    </citation>
    <scope>NUCLEOTIDE SEQUENCE [LARGE SCALE GENOMIC DNA]</scope>
    <source>
        <strain evidence="3 4">AM31-16AC</strain>
    </source>
</reference>
<dbReference type="Proteomes" id="UP001170023">
    <property type="component" value="Unassembled WGS sequence"/>
</dbReference>
<name>A0A414F7H0_9BACE</name>
<keyword evidence="2" id="KW-0328">Glycosyltransferase</keyword>
<dbReference type="AlphaFoldDB" id="A0A414F7H0"/>
<protein>
    <submittedName>
        <fullName evidence="3">Glycosyltransferase</fullName>
        <ecNumber evidence="2">2.4.-.-</ecNumber>
    </submittedName>
</protein>
<evidence type="ECO:0000313" key="3">
    <source>
        <dbReference type="EMBL" id="RHD42393.1"/>
    </source>
</evidence>